<dbReference type="Gene3D" id="1.10.530.10">
    <property type="match status" value="1"/>
</dbReference>
<name>A0A1G2G4X4_9BACT</name>
<accession>A0A1G2G4X4</accession>
<proteinExistence type="predicted"/>
<gene>
    <name evidence="1" type="ORF">A2756_01275</name>
</gene>
<dbReference type="STRING" id="1802115.A2756_01275"/>
<sequence>MSALPTLPIAEAKRKELPSVLKKIAFCESSGKHFDENGNVVRGKHNPKDVGKYQINTMYWGEDAKKLGHDLLTEEGNEAMALVLYEKQGTRPWTWSRACWDRDVIPGMETASSQQLASR</sequence>
<evidence type="ECO:0000313" key="1">
    <source>
        <dbReference type="EMBL" id="OGZ45237.1"/>
    </source>
</evidence>
<dbReference type="SUPFAM" id="SSF53955">
    <property type="entry name" value="Lysozyme-like"/>
    <property type="match status" value="1"/>
</dbReference>
<reference evidence="1 2" key="1">
    <citation type="journal article" date="2016" name="Nat. Commun.">
        <title>Thousands of microbial genomes shed light on interconnected biogeochemical processes in an aquifer system.</title>
        <authorList>
            <person name="Anantharaman K."/>
            <person name="Brown C.T."/>
            <person name="Hug L.A."/>
            <person name="Sharon I."/>
            <person name="Castelle C.J."/>
            <person name="Probst A.J."/>
            <person name="Thomas B.C."/>
            <person name="Singh A."/>
            <person name="Wilkins M.J."/>
            <person name="Karaoz U."/>
            <person name="Brodie E.L."/>
            <person name="Williams K.H."/>
            <person name="Hubbard S.S."/>
            <person name="Banfield J.F."/>
        </authorList>
    </citation>
    <scope>NUCLEOTIDE SEQUENCE [LARGE SCALE GENOMIC DNA]</scope>
</reference>
<evidence type="ECO:0000313" key="2">
    <source>
        <dbReference type="Proteomes" id="UP000177785"/>
    </source>
</evidence>
<dbReference type="EMBL" id="MHNL01000007">
    <property type="protein sequence ID" value="OGZ45237.1"/>
    <property type="molecule type" value="Genomic_DNA"/>
</dbReference>
<evidence type="ECO:0008006" key="3">
    <source>
        <dbReference type="Google" id="ProtNLM"/>
    </source>
</evidence>
<dbReference type="Proteomes" id="UP000177785">
    <property type="component" value="Unassembled WGS sequence"/>
</dbReference>
<organism evidence="1 2">
    <name type="scientific">Candidatus Ryanbacteria bacterium RIFCSPHIGHO2_01_FULL_48_27</name>
    <dbReference type="NCBI Taxonomy" id="1802115"/>
    <lineage>
        <taxon>Bacteria</taxon>
        <taxon>Candidatus Ryaniibacteriota</taxon>
    </lineage>
</organism>
<protein>
    <recommendedName>
        <fullName evidence="3">Transglycosylase SLT domain-containing protein</fullName>
    </recommendedName>
</protein>
<dbReference type="AlphaFoldDB" id="A0A1G2G4X4"/>
<comment type="caution">
    <text evidence="1">The sequence shown here is derived from an EMBL/GenBank/DDBJ whole genome shotgun (WGS) entry which is preliminary data.</text>
</comment>
<dbReference type="InterPro" id="IPR023346">
    <property type="entry name" value="Lysozyme-like_dom_sf"/>
</dbReference>